<feature type="transmembrane region" description="Helical" evidence="10">
    <location>
        <begin position="298"/>
        <end position="318"/>
    </location>
</feature>
<evidence type="ECO:0000313" key="14">
    <source>
        <dbReference type="Proteomes" id="UP000279307"/>
    </source>
</evidence>
<proteinExistence type="inferred from homology"/>
<evidence type="ECO:0000256" key="9">
    <source>
        <dbReference type="ARBA" id="ARBA00023224"/>
    </source>
</evidence>
<keyword evidence="9 10" id="KW-0807">Transducer</keyword>
<dbReference type="GO" id="GO:0005886">
    <property type="term" value="C:plasma membrane"/>
    <property type="evidence" value="ECO:0007669"/>
    <property type="project" value="UniProtKB-SubCell"/>
</dbReference>
<dbReference type="InterPro" id="IPR004117">
    <property type="entry name" value="7tm6_olfct_rcpt"/>
</dbReference>
<dbReference type="GO" id="GO:0007165">
    <property type="term" value="P:signal transduction"/>
    <property type="evidence" value="ECO:0007669"/>
    <property type="project" value="UniProtKB-KW"/>
</dbReference>
<accession>A0A026VZ38</accession>
<dbReference type="OrthoDB" id="7597826at2759"/>
<reference evidence="12 14" key="2">
    <citation type="journal article" date="2018" name="Genome Res.">
        <title>The genomic architecture and molecular evolution of ant odorant receptors.</title>
        <authorList>
            <person name="McKenzie S.K."/>
            <person name="Kronauer D.J.C."/>
        </authorList>
    </citation>
    <scope>NUCLEOTIDE SEQUENCE [LARGE SCALE GENOMIC DNA]</scope>
    <source>
        <strain evidence="12">Clonal line C1</strain>
    </source>
</reference>
<dbReference type="PANTHER" id="PTHR21137">
    <property type="entry name" value="ODORANT RECEPTOR"/>
    <property type="match status" value="1"/>
</dbReference>
<dbReference type="OMA" id="GRFITMI"/>
<gene>
    <name evidence="12" type="ORF">DMN91_010001</name>
    <name evidence="11" type="ORF">X777_12903</name>
</gene>
<keyword evidence="8 10" id="KW-0675">Receptor</keyword>
<dbReference type="GO" id="GO:0004984">
    <property type="term" value="F:olfactory receptor activity"/>
    <property type="evidence" value="ECO:0007669"/>
    <property type="project" value="InterPro"/>
</dbReference>
<dbReference type="EMBL" id="QOIP01000010">
    <property type="protein sequence ID" value="RLU17764.1"/>
    <property type="molecule type" value="Genomic_DNA"/>
</dbReference>
<protein>
    <recommendedName>
        <fullName evidence="10">Odorant receptor</fullName>
    </recommendedName>
</protein>
<sequence>MHDIEERYYKVSDTFLKVIGLWPYQKTKFVRIQNVLIIGILCGYIIVQLLSFLTMQFSVNLLLKVLSFVFPTLFMIIKYCTFIIQADNVKQLVEETRYDWKLVKNKLETDIIKKYAENGRFITMIAIVCCHCGIICYITLQLLPLILNVIAPLNESRSVKLIATTEYFLNREKYIWVMLVHEIVTVYLRMVTMCSTSMTLMMQILHACALFNIASYRMENAIQENVLTIHDHLKENLLHQRIAHVVLIHRRAIRFIELCLSSFAIPFALLILIGVSSLSVNLFHLLQLITAADDVHEIYAAFYSVLLHFCYMFIFNYGGEIVQNHGMQVFEATYNGLWYVTPLRTQKLILFVMQRAIVKITLSCGNIVVASLEGFLTLTSTAISYFTVIYSTR</sequence>
<dbReference type="EMBL" id="KK107561">
    <property type="protein sequence ID" value="EZA48940.1"/>
    <property type="molecule type" value="Genomic_DNA"/>
</dbReference>
<dbReference type="Proteomes" id="UP000279307">
    <property type="component" value="Chromosome 10"/>
</dbReference>
<dbReference type="Proteomes" id="UP000053097">
    <property type="component" value="Unassembled WGS sequence"/>
</dbReference>
<dbReference type="AlphaFoldDB" id="A0A026VZ38"/>
<feature type="transmembrane region" description="Helical" evidence="10">
    <location>
        <begin position="174"/>
        <end position="192"/>
    </location>
</feature>
<evidence type="ECO:0000256" key="3">
    <source>
        <dbReference type="ARBA" id="ARBA00022606"/>
    </source>
</evidence>
<keyword evidence="2" id="KW-1003">Cell membrane</keyword>
<reference evidence="11 13" key="1">
    <citation type="journal article" date="2014" name="Curr. Biol.">
        <title>The genome of the clonal raider ant Cerapachys biroi.</title>
        <authorList>
            <person name="Oxley P.R."/>
            <person name="Ji L."/>
            <person name="Fetter-Pruneda I."/>
            <person name="McKenzie S.K."/>
            <person name="Li C."/>
            <person name="Hu H."/>
            <person name="Zhang G."/>
            <person name="Kronauer D.J."/>
        </authorList>
    </citation>
    <scope>NUCLEOTIDE SEQUENCE [LARGE SCALE GENOMIC DNA]</scope>
</reference>
<evidence type="ECO:0000256" key="6">
    <source>
        <dbReference type="ARBA" id="ARBA00022989"/>
    </source>
</evidence>
<keyword evidence="3 10" id="KW-0716">Sensory transduction</keyword>
<dbReference type="GO" id="GO:0005549">
    <property type="term" value="F:odorant binding"/>
    <property type="evidence" value="ECO:0007669"/>
    <property type="project" value="InterPro"/>
</dbReference>
<keyword evidence="4 10" id="KW-0812">Transmembrane</keyword>
<dbReference type="Pfam" id="PF02949">
    <property type="entry name" value="7tm_6"/>
    <property type="match status" value="1"/>
</dbReference>
<keyword evidence="7 10" id="KW-0472">Membrane</keyword>
<feature type="transmembrane region" description="Helical" evidence="10">
    <location>
        <begin position="121"/>
        <end position="147"/>
    </location>
</feature>
<evidence type="ECO:0000256" key="10">
    <source>
        <dbReference type="RuleBase" id="RU351113"/>
    </source>
</evidence>
<evidence type="ECO:0000256" key="4">
    <source>
        <dbReference type="ARBA" id="ARBA00022692"/>
    </source>
</evidence>
<keyword evidence="5 10" id="KW-0552">Olfaction</keyword>
<keyword evidence="13" id="KW-1185">Reference proteome</keyword>
<feature type="transmembrane region" description="Helical" evidence="10">
    <location>
        <begin position="61"/>
        <end position="84"/>
    </location>
</feature>
<feature type="transmembrane region" description="Helical" evidence="10">
    <location>
        <begin position="258"/>
        <end position="278"/>
    </location>
</feature>
<evidence type="ECO:0000313" key="12">
    <source>
        <dbReference type="EMBL" id="RLU17764.1"/>
    </source>
</evidence>
<comment type="subcellular location">
    <subcellularLocation>
        <location evidence="1 10">Cell membrane</location>
        <topology evidence="1 10">Multi-pass membrane protein</topology>
    </subcellularLocation>
</comment>
<organism evidence="11 13">
    <name type="scientific">Ooceraea biroi</name>
    <name type="common">Clonal raider ant</name>
    <name type="synonym">Cerapachys biroi</name>
    <dbReference type="NCBI Taxonomy" id="2015173"/>
    <lineage>
        <taxon>Eukaryota</taxon>
        <taxon>Metazoa</taxon>
        <taxon>Ecdysozoa</taxon>
        <taxon>Arthropoda</taxon>
        <taxon>Hexapoda</taxon>
        <taxon>Insecta</taxon>
        <taxon>Pterygota</taxon>
        <taxon>Neoptera</taxon>
        <taxon>Endopterygota</taxon>
        <taxon>Hymenoptera</taxon>
        <taxon>Apocrita</taxon>
        <taxon>Aculeata</taxon>
        <taxon>Formicoidea</taxon>
        <taxon>Formicidae</taxon>
        <taxon>Dorylinae</taxon>
        <taxon>Ooceraea</taxon>
    </lineage>
</organism>
<comment type="caution">
    <text evidence="10">Lacks conserved residue(s) required for the propagation of feature annotation.</text>
</comment>
<evidence type="ECO:0000313" key="11">
    <source>
        <dbReference type="EMBL" id="EZA48940.1"/>
    </source>
</evidence>
<evidence type="ECO:0000256" key="8">
    <source>
        <dbReference type="ARBA" id="ARBA00023170"/>
    </source>
</evidence>
<keyword evidence="6 10" id="KW-1133">Transmembrane helix</keyword>
<name>A0A026VZ38_OOCBI</name>
<evidence type="ECO:0000256" key="2">
    <source>
        <dbReference type="ARBA" id="ARBA00022475"/>
    </source>
</evidence>
<evidence type="ECO:0000256" key="5">
    <source>
        <dbReference type="ARBA" id="ARBA00022725"/>
    </source>
</evidence>
<feature type="transmembrane region" description="Helical" evidence="10">
    <location>
        <begin position="35"/>
        <end position="55"/>
    </location>
</feature>
<evidence type="ECO:0000313" key="13">
    <source>
        <dbReference type="Proteomes" id="UP000053097"/>
    </source>
</evidence>
<comment type="similarity">
    <text evidence="10">Belongs to the insect chemoreceptor superfamily. Heteromeric odorant receptor channel (TC 1.A.69) family.</text>
</comment>
<evidence type="ECO:0000256" key="1">
    <source>
        <dbReference type="ARBA" id="ARBA00004651"/>
    </source>
</evidence>
<reference evidence="12" key="3">
    <citation type="submission" date="2018-07" db="EMBL/GenBank/DDBJ databases">
        <authorList>
            <person name="Mckenzie S.K."/>
            <person name="Kronauer D.J.C."/>
        </authorList>
    </citation>
    <scope>NUCLEOTIDE SEQUENCE</scope>
    <source>
        <strain evidence="12">Clonal line C1</strain>
    </source>
</reference>
<dbReference type="PANTHER" id="PTHR21137:SF35">
    <property type="entry name" value="ODORANT RECEPTOR 19A-RELATED"/>
    <property type="match status" value="1"/>
</dbReference>
<evidence type="ECO:0000256" key="7">
    <source>
        <dbReference type="ARBA" id="ARBA00023136"/>
    </source>
</evidence>